<organism evidence="1 2">
    <name type="scientific">Trifolium medium</name>
    <dbReference type="NCBI Taxonomy" id="97028"/>
    <lineage>
        <taxon>Eukaryota</taxon>
        <taxon>Viridiplantae</taxon>
        <taxon>Streptophyta</taxon>
        <taxon>Embryophyta</taxon>
        <taxon>Tracheophyta</taxon>
        <taxon>Spermatophyta</taxon>
        <taxon>Magnoliopsida</taxon>
        <taxon>eudicotyledons</taxon>
        <taxon>Gunneridae</taxon>
        <taxon>Pentapetalae</taxon>
        <taxon>rosids</taxon>
        <taxon>fabids</taxon>
        <taxon>Fabales</taxon>
        <taxon>Fabaceae</taxon>
        <taxon>Papilionoideae</taxon>
        <taxon>50 kb inversion clade</taxon>
        <taxon>NPAAA clade</taxon>
        <taxon>Hologalegina</taxon>
        <taxon>IRL clade</taxon>
        <taxon>Trifolieae</taxon>
        <taxon>Trifolium</taxon>
    </lineage>
</organism>
<evidence type="ECO:0000313" key="2">
    <source>
        <dbReference type="Proteomes" id="UP000265520"/>
    </source>
</evidence>
<evidence type="ECO:0000313" key="1">
    <source>
        <dbReference type="EMBL" id="MCI84480.1"/>
    </source>
</evidence>
<keyword evidence="2" id="KW-1185">Reference proteome</keyword>
<sequence>MVGSLRYLWFSVGLISRYMEIPRVPRLIADKRILRRVKGAQECGILFRYQNEDVGVKLYG</sequence>
<proteinExistence type="predicted"/>
<feature type="non-terminal residue" evidence="1">
    <location>
        <position position="60"/>
    </location>
</feature>
<dbReference type="AlphaFoldDB" id="A0A392VD91"/>
<dbReference type="EMBL" id="LXQA011091907">
    <property type="protein sequence ID" value="MCI84480.1"/>
    <property type="molecule type" value="Genomic_DNA"/>
</dbReference>
<reference evidence="1 2" key="1">
    <citation type="journal article" date="2018" name="Front. Plant Sci.">
        <title>Red Clover (Trifolium pratense) and Zigzag Clover (T. medium) - A Picture of Genomic Similarities and Differences.</title>
        <authorList>
            <person name="Dluhosova J."/>
            <person name="Istvanek J."/>
            <person name="Nedelnik J."/>
            <person name="Repkova J."/>
        </authorList>
    </citation>
    <scope>NUCLEOTIDE SEQUENCE [LARGE SCALE GENOMIC DNA]</scope>
    <source>
        <strain evidence="2">cv. 10/8</strain>
        <tissue evidence="1">Leaf</tissue>
    </source>
</reference>
<comment type="caution">
    <text evidence="1">The sequence shown here is derived from an EMBL/GenBank/DDBJ whole genome shotgun (WGS) entry which is preliminary data.</text>
</comment>
<accession>A0A392VD91</accession>
<name>A0A392VD91_9FABA</name>
<dbReference type="Proteomes" id="UP000265520">
    <property type="component" value="Unassembled WGS sequence"/>
</dbReference>
<protein>
    <submittedName>
        <fullName evidence="1">Uncharacterized protein</fullName>
    </submittedName>
</protein>